<dbReference type="SUPFAM" id="SSF53474">
    <property type="entry name" value="alpha/beta-Hydrolases"/>
    <property type="match status" value="1"/>
</dbReference>
<comment type="caution">
    <text evidence="4">The sequence shown here is derived from an EMBL/GenBank/DDBJ whole genome shotgun (WGS) entry which is preliminary data.</text>
</comment>
<dbReference type="Proteomes" id="UP001597055">
    <property type="component" value="Unassembled WGS sequence"/>
</dbReference>
<proteinExistence type="inferred from homology"/>
<dbReference type="RefSeq" id="WP_204978048.1">
    <property type="nucleotide sequence ID" value="NZ_JBHTII010000001.1"/>
</dbReference>
<accession>A0ABW3AH02</accession>
<evidence type="ECO:0000259" key="3">
    <source>
        <dbReference type="Pfam" id="PF07859"/>
    </source>
</evidence>
<feature type="domain" description="Alpha/beta hydrolase fold-3" evidence="3">
    <location>
        <begin position="102"/>
        <end position="305"/>
    </location>
</feature>
<dbReference type="InterPro" id="IPR013094">
    <property type="entry name" value="AB_hydrolase_3"/>
</dbReference>
<gene>
    <name evidence="4" type="ORF">ACFQ0P_07780</name>
</gene>
<dbReference type="Pfam" id="PF07859">
    <property type="entry name" value="Abhydrolase_3"/>
    <property type="match status" value="1"/>
</dbReference>
<keyword evidence="5" id="KW-1185">Reference proteome</keyword>
<evidence type="ECO:0000256" key="2">
    <source>
        <dbReference type="ARBA" id="ARBA00022801"/>
    </source>
</evidence>
<dbReference type="GO" id="GO:0016787">
    <property type="term" value="F:hydrolase activity"/>
    <property type="evidence" value="ECO:0007669"/>
    <property type="project" value="UniProtKB-KW"/>
</dbReference>
<name>A0ABW3AH02_9MICO</name>
<keyword evidence="2 4" id="KW-0378">Hydrolase</keyword>
<evidence type="ECO:0000256" key="1">
    <source>
        <dbReference type="ARBA" id="ARBA00010515"/>
    </source>
</evidence>
<dbReference type="InterPro" id="IPR050300">
    <property type="entry name" value="GDXG_lipolytic_enzyme"/>
</dbReference>
<dbReference type="PANTHER" id="PTHR48081:SF30">
    <property type="entry name" value="ACETYL-HYDROLASE LIPR-RELATED"/>
    <property type="match status" value="1"/>
</dbReference>
<dbReference type="PANTHER" id="PTHR48081">
    <property type="entry name" value="AB HYDROLASE SUPERFAMILY PROTEIN C4A8.06C"/>
    <property type="match status" value="1"/>
</dbReference>
<evidence type="ECO:0000313" key="4">
    <source>
        <dbReference type="EMBL" id="MFD0790292.1"/>
    </source>
</evidence>
<dbReference type="InterPro" id="IPR029058">
    <property type="entry name" value="AB_hydrolase_fold"/>
</dbReference>
<protein>
    <submittedName>
        <fullName evidence="4">Alpha/beta hydrolase</fullName>
    </submittedName>
</protein>
<sequence length="347" mass="37641">MDLRVTDGAVDVAAFQMPFTRLASAEARAEFVRRLEQQRVDAADERELDVHAIRALVDAEVEERIVRQRPFLAGPVAVEPWIVDGVYTDIFTPDNADADRILINLHGGGFQIGARTVGRLESLPIAALSGMRVVSVDYRMAPEHTFPAASEDVLAVYDALLRNYAPGRIGIFGSSAGGTLVSQAVAWFVEQGRPLPGAVAMLCGTGHPWWSGDSGHLDSKLYGTRGFDPDAGWSAVPYMADADPGLSTANPLLWPEVLAQFPPSLLVSGSRSYDLSSIIDAHNRLSLAGARSSLHVWDGVGHCFYLRPELPESREVERIVVQFFQRELASGDAPTASRPAHMRGARA</sequence>
<reference evidence="5" key="1">
    <citation type="journal article" date="2019" name="Int. J. Syst. Evol. Microbiol.">
        <title>The Global Catalogue of Microorganisms (GCM) 10K type strain sequencing project: providing services to taxonomists for standard genome sequencing and annotation.</title>
        <authorList>
            <consortium name="The Broad Institute Genomics Platform"/>
            <consortium name="The Broad Institute Genome Sequencing Center for Infectious Disease"/>
            <person name="Wu L."/>
            <person name="Ma J."/>
        </authorList>
    </citation>
    <scope>NUCLEOTIDE SEQUENCE [LARGE SCALE GENOMIC DNA]</scope>
    <source>
        <strain evidence="5">CCUG 54523</strain>
    </source>
</reference>
<dbReference type="EMBL" id="JBHTII010000001">
    <property type="protein sequence ID" value="MFD0790292.1"/>
    <property type="molecule type" value="Genomic_DNA"/>
</dbReference>
<dbReference type="Gene3D" id="3.40.50.1820">
    <property type="entry name" value="alpha/beta hydrolase"/>
    <property type="match status" value="1"/>
</dbReference>
<evidence type="ECO:0000313" key="5">
    <source>
        <dbReference type="Proteomes" id="UP001597055"/>
    </source>
</evidence>
<organism evidence="4 5">
    <name type="scientific">Microbacterium insulae</name>
    <dbReference type="NCBI Taxonomy" id="483014"/>
    <lineage>
        <taxon>Bacteria</taxon>
        <taxon>Bacillati</taxon>
        <taxon>Actinomycetota</taxon>
        <taxon>Actinomycetes</taxon>
        <taxon>Micrococcales</taxon>
        <taxon>Microbacteriaceae</taxon>
        <taxon>Microbacterium</taxon>
    </lineage>
</organism>
<comment type="similarity">
    <text evidence="1">Belongs to the 'GDXG' lipolytic enzyme family.</text>
</comment>